<dbReference type="Proteomes" id="UP000445000">
    <property type="component" value="Unassembled WGS sequence"/>
</dbReference>
<reference evidence="3" key="1">
    <citation type="submission" date="2020-01" db="EMBL/GenBank/DDBJ databases">
        <title>'Steroidobacter agaridevorans' sp. nov., agar-degrading bacteria isolated from rhizosphere soils.</title>
        <authorList>
            <person name="Ikenaga M."/>
            <person name="Kataoka M."/>
            <person name="Murouchi A."/>
            <person name="Katsuragi S."/>
            <person name="Sakai M."/>
        </authorList>
    </citation>
    <scope>NUCLEOTIDE SEQUENCE [LARGE SCALE GENOMIC DNA]</scope>
    <source>
        <strain evidence="3">YU21-B</strain>
    </source>
</reference>
<comment type="caution">
    <text evidence="2">The sequence shown here is derived from an EMBL/GenBank/DDBJ whole genome shotgun (WGS) entry which is preliminary data.</text>
</comment>
<gene>
    <name evidence="2" type="ORF">GCM10011487_32790</name>
</gene>
<dbReference type="InterPro" id="IPR025218">
    <property type="entry name" value="DUF4426"/>
</dbReference>
<evidence type="ECO:0000313" key="3">
    <source>
        <dbReference type="Proteomes" id="UP000445000"/>
    </source>
</evidence>
<evidence type="ECO:0000313" key="2">
    <source>
        <dbReference type="EMBL" id="GFE81279.1"/>
    </source>
</evidence>
<proteinExistence type="predicted"/>
<protein>
    <recommendedName>
        <fullName evidence="1">DUF4426 domain-containing protein</fullName>
    </recommendedName>
</protein>
<dbReference type="EMBL" id="BLJN01000003">
    <property type="protein sequence ID" value="GFE81279.1"/>
    <property type="molecule type" value="Genomic_DNA"/>
</dbReference>
<dbReference type="Gene3D" id="2.60.40.3340">
    <property type="entry name" value="Domain of unknown function DUF4426"/>
    <property type="match status" value="1"/>
</dbReference>
<feature type="domain" description="DUF4426" evidence="1">
    <location>
        <begin position="53"/>
        <end position="173"/>
    </location>
</feature>
<dbReference type="RefSeq" id="WP_161812953.1">
    <property type="nucleotide sequence ID" value="NZ_BLJN01000003.1"/>
</dbReference>
<sequence>MLNNTRKHTAVRTFRNSPLGPLLALLAATLLVGCTEQPEQRAMPAQALDETFKDFGNYEVHFNALRTDELTPEVARAYGIQRSANRVMLNVTVLRKEAEHAPRKPVEATVAVDAYNLNGQLKDIEMRRVSEGEAIYSIGEVTIAGTEILVFDINVTPQGESSPFNVKLKREFVSD</sequence>
<dbReference type="PROSITE" id="PS51257">
    <property type="entry name" value="PROKAR_LIPOPROTEIN"/>
    <property type="match status" value="1"/>
</dbReference>
<name>A0A829YDC4_9GAMM</name>
<evidence type="ECO:0000259" key="1">
    <source>
        <dbReference type="Pfam" id="PF14467"/>
    </source>
</evidence>
<dbReference type="AlphaFoldDB" id="A0A829YDC4"/>
<keyword evidence="3" id="KW-1185">Reference proteome</keyword>
<organism evidence="2 3">
    <name type="scientific">Steroidobacter agaridevorans</name>
    <dbReference type="NCBI Taxonomy" id="2695856"/>
    <lineage>
        <taxon>Bacteria</taxon>
        <taxon>Pseudomonadati</taxon>
        <taxon>Pseudomonadota</taxon>
        <taxon>Gammaproteobacteria</taxon>
        <taxon>Steroidobacterales</taxon>
        <taxon>Steroidobacteraceae</taxon>
        <taxon>Steroidobacter</taxon>
    </lineage>
</organism>
<dbReference type="Pfam" id="PF14467">
    <property type="entry name" value="DUF4426"/>
    <property type="match status" value="1"/>
</dbReference>
<accession>A0A829YDC4</accession>